<proteinExistence type="predicted"/>
<dbReference type="EMBL" id="JAPFFF010000012">
    <property type="protein sequence ID" value="KAK8876102.1"/>
    <property type="molecule type" value="Genomic_DNA"/>
</dbReference>
<keyword evidence="2" id="KW-1185">Reference proteome</keyword>
<evidence type="ECO:0000313" key="1">
    <source>
        <dbReference type="EMBL" id="KAK8876102.1"/>
    </source>
</evidence>
<reference evidence="1 2" key="1">
    <citation type="submission" date="2024-04" db="EMBL/GenBank/DDBJ databases">
        <title>Tritrichomonas musculus Genome.</title>
        <authorList>
            <person name="Alves-Ferreira E."/>
            <person name="Grigg M."/>
            <person name="Lorenzi H."/>
            <person name="Galac M."/>
        </authorList>
    </citation>
    <scope>NUCLEOTIDE SEQUENCE [LARGE SCALE GENOMIC DNA]</scope>
    <source>
        <strain evidence="1 2">EAF2021</strain>
    </source>
</reference>
<protein>
    <recommendedName>
        <fullName evidence="3">DUF3447 domain-containing protein</fullName>
    </recommendedName>
</protein>
<organism evidence="1 2">
    <name type="scientific">Tritrichomonas musculus</name>
    <dbReference type="NCBI Taxonomy" id="1915356"/>
    <lineage>
        <taxon>Eukaryota</taxon>
        <taxon>Metamonada</taxon>
        <taxon>Parabasalia</taxon>
        <taxon>Tritrichomonadida</taxon>
        <taxon>Tritrichomonadidae</taxon>
        <taxon>Tritrichomonas</taxon>
    </lineage>
</organism>
<evidence type="ECO:0008006" key="3">
    <source>
        <dbReference type="Google" id="ProtNLM"/>
    </source>
</evidence>
<sequence length="360" mass="43699">MKNHEELILQYLNNNCDETDFNDLINNFKTQKVAENKNELKLLLHLICEIADNCHRSLNFFNKIDQILKFFENEMKQYFSNYSIFNIFKSNKRLLLFLFNEKILIPDKFIYSQIISSEYSEKKYFEYFYPEFKSFSNEEVTEFDIELFEKNRMIGENDQYICELIRDDLIDDFIIYVNRTNYSLSMPINASIFETNAFLLNNNPTLIEYAAFFGSIQILKYLHLNNVDISPDLFLYIIHGNNNDLVHYIEEKAEKPKKQLIKSILIEIIKCHEKDYLNYFKDNYYNNEANNEYFFFNKNLQYYNFYNICESEITLKKIDLFFSFCKYDYITLFDYLLKNENININQKKIKRKRNISFNHL</sequence>
<dbReference type="Proteomes" id="UP001470230">
    <property type="component" value="Unassembled WGS sequence"/>
</dbReference>
<accession>A0ABR2JDS5</accession>
<evidence type="ECO:0000313" key="2">
    <source>
        <dbReference type="Proteomes" id="UP001470230"/>
    </source>
</evidence>
<name>A0ABR2JDS5_9EUKA</name>
<gene>
    <name evidence="1" type="ORF">M9Y10_006288</name>
</gene>
<comment type="caution">
    <text evidence="1">The sequence shown here is derived from an EMBL/GenBank/DDBJ whole genome shotgun (WGS) entry which is preliminary data.</text>
</comment>